<reference evidence="2 3" key="1">
    <citation type="journal article" date="2020" name="Nat. Commun.">
        <title>Genome of Tripterygium wilfordii and identification of cytochrome P450 involved in triptolide biosynthesis.</title>
        <authorList>
            <person name="Tu L."/>
            <person name="Su P."/>
            <person name="Zhang Z."/>
            <person name="Gao L."/>
            <person name="Wang J."/>
            <person name="Hu T."/>
            <person name="Zhou J."/>
            <person name="Zhang Y."/>
            <person name="Zhao Y."/>
            <person name="Liu Y."/>
            <person name="Song Y."/>
            <person name="Tong Y."/>
            <person name="Lu Y."/>
            <person name="Yang J."/>
            <person name="Xu C."/>
            <person name="Jia M."/>
            <person name="Peters R.J."/>
            <person name="Huang L."/>
            <person name="Gao W."/>
        </authorList>
    </citation>
    <scope>NUCLEOTIDE SEQUENCE [LARGE SCALE GENOMIC DNA]</scope>
    <source>
        <strain evidence="3">cv. XIE 37</strain>
        <tissue evidence="2">Leaf</tissue>
    </source>
</reference>
<dbReference type="AlphaFoldDB" id="A0A7J7CV54"/>
<dbReference type="PANTHER" id="PTHR47584">
    <property type="match status" value="1"/>
</dbReference>
<gene>
    <name evidence="2" type="ORF">HS088_TW13G00666</name>
</gene>
<dbReference type="PANTHER" id="PTHR47584:SF14">
    <property type="entry name" value="L10-INTERACTING MYB DOMAIN-CONTAINING PROTEIN-LIKE"/>
    <property type="match status" value="1"/>
</dbReference>
<sequence>MIQAHPIAQQFKKKGCENYRNLGILFNTGTATGVLHHALTMSPPNTDEENDLEAQYRHTGVHVNLEPDYEEDPFDAGLLDPKTRSGKRLAPLPNKGSRKELKMSSVNDALHAFITMQNAKAKRLKTSSFEATSVLADDSLSSCMSILNVMTLLVEVRVKALSMFKDPDWRKMFLEMSDELRDGWLMSL</sequence>
<dbReference type="EMBL" id="JAAARO010000013">
    <property type="protein sequence ID" value="KAF5737776.1"/>
    <property type="molecule type" value="Genomic_DNA"/>
</dbReference>
<organism evidence="2 3">
    <name type="scientific">Tripterygium wilfordii</name>
    <name type="common">Thunder God vine</name>
    <dbReference type="NCBI Taxonomy" id="458696"/>
    <lineage>
        <taxon>Eukaryota</taxon>
        <taxon>Viridiplantae</taxon>
        <taxon>Streptophyta</taxon>
        <taxon>Embryophyta</taxon>
        <taxon>Tracheophyta</taxon>
        <taxon>Spermatophyta</taxon>
        <taxon>Magnoliopsida</taxon>
        <taxon>eudicotyledons</taxon>
        <taxon>Gunneridae</taxon>
        <taxon>Pentapetalae</taxon>
        <taxon>rosids</taxon>
        <taxon>fabids</taxon>
        <taxon>Celastrales</taxon>
        <taxon>Celastraceae</taxon>
        <taxon>Tripterygium</taxon>
    </lineage>
</organism>
<evidence type="ECO:0000313" key="2">
    <source>
        <dbReference type="EMBL" id="KAF5737776.1"/>
    </source>
</evidence>
<proteinExistence type="predicted"/>
<dbReference type="InParanoid" id="A0A7J7CV54"/>
<comment type="caution">
    <text evidence="2">The sequence shown here is derived from an EMBL/GenBank/DDBJ whole genome shotgun (WGS) entry which is preliminary data.</text>
</comment>
<evidence type="ECO:0000313" key="3">
    <source>
        <dbReference type="Proteomes" id="UP000593562"/>
    </source>
</evidence>
<accession>A0A7J7CV54</accession>
<protein>
    <submittedName>
        <fullName evidence="2">Uncharacterized protein</fullName>
    </submittedName>
</protein>
<dbReference type="InterPro" id="IPR045026">
    <property type="entry name" value="LIMYB"/>
</dbReference>
<dbReference type="Proteomes" id="UP000593562">
    <property type="component" value="Unassembled WGS sequence"/>
</dbReference>
<evidence type="ECO:0000256" key="1">
    <source>
        <dbReference type="SAM" id="MobiDB-lite"/>
    </source>
</evidence>
<feature type="region of interest" description="Disordered" evidence="1">
    <location>
        <begin position="82"/>
        <end position="101"/>
    </location>
</feature>
<name>A0A7J7CV54_TRIWF</name>
<keyword evidence="3" id="KW-1185">Reference proteome</keyword>